<dbReference type="GO" id="GO:0052689">
    <property type="term" value="F:carboxylic ester hydrolase activity"/>
    <property type="evidence" value="ECO:0007669"/>
    <property type="project" value="TreeGrafter"/>
</dbReference>
<dbReference type="SUPFAM" id="SSF53474">
    <property type="entry name" value="alpha/beta-Hydrolases"/>
    <property type="match status" value="1"/>
</dbReference>
<dbReference type="STRING" id="857967.G0QNL8"/>
<proteinExistence type="inferred from homology"/>
<dbReference type="PANTHER" id="PTHR10655:SF17">
    <property type="entry name" value="LYSOPHOSPHOLIPASE-LIKE PROTEIN 1"/>
    <property type="match status" value="1"/>
</dbReference>
<dbReference type="eggNOG" id="KOG2112">
    <property type="taxonomic scope" value="Eukaryota"/>
</dbReference>
<dbReference type="InterPro" id="IPR050565">
    <property type="entry name" value="LYPA1-2/EST-like"/>
</dbReference>
<dbReference type="AlphaFoldDB" id="G0QNL8"/>
<dbReference type="GeneID" id="14909362"/>
<dbReference type="Proteomes" id="UP000008983">
    <property type="component" value="Unassembled WGS sequence"/>
</dbReference>
<evidence type="ECO:0000313" key="4">
    <source>
        <dbReference type="EMBL" id="EGR33179.1"/>
    </source>
</evidence>
<dbReference type="InParanoid" id="G0QNL8"/>
<dbReference type="GO" id="GO:0008474">
    <property type="term" value="F:palmitoyl-(protein) hydrolase activity"/>
    <property type="evidence" value="ECO:0007669"/>
    <property type="project" value="TreeGrafter"/>
</dbReference>
<evidence type="ECO:0000256" key="1">
    <source>
        <dbReference type="ARBA" id="ARBA00006499"/>
    </source>
</evidence>
<keyword evidence="2" id="KW-0378">Hydrolase</keyword>
<dbReference type="RefSeq" id="XP_004037165.1">
    <property type="nucleotide sequence ID" value="XM_004037117.1"/>
</dbReference>
<evidence type="ECO:0000313" key="5">
    <source>
        <dbReference type="Proteomes" id="UP000008983"/>
    </source>
</evidence>
<evidence type="ECO:0000256" key="2">
    <source>
        <dbReference type="ARBA" id="ARBA00022801"/>
    </source>
</evidence>
<dbReference type="InterPro" id="IPR003140">
    <property type="entry name" value="PLipase/COase/thioEstase"/>
</dbReference>
<reference evidence="4 5" key="1">
    <citation type="submission" date="2011-07" db="EMBL/GenBank/DDBJ databases">
        <authorList>
            <person name="Coyne R."/>
            <person name="Brami D."/>
            <person name="Johnson J."/>
            <person name="Hostetler J."/>
            <person name="Hannick L."/>
            <person name="Clark T."/>
            <person name="Cassidy-Hanley D."/>
            <person name="Inman J."/>
        </authorList>
    </citation>
    <scope>NUCLEOTIDE SEQUENCE [LARGE SCALE GENOMIC DNA]</scope>
    <source>
        <strain evidence="4 5">G5</strain>
    </source>
</reference>
<accession>G0QNL8</accession>
<feature type="domain" description="Phospholipase/carboxylesterase/thioesterase" evidence="3">
    <location>
        <begin position="20"/>
        <end position="229"/>
    </location>
</feature>
<gene>
    <name evidence="4" type="ORF">IMG5_059930</name>
</gene>
<dbReference type="OrthoDB" id="2418081at2759"/>
<name>G0QNL8_ICHMU</name>
<dbReference type="GO" id="GO:0005737">
    <property type="term" value="C:cytoplasm"/>
    <property type="evidence" value="ECO:0007669"/>
    <property type="project" value="TreeGrafter"/>
</dbReference>
<comment type="similarity">
    <text evidence="1">Belongs to the AB hydrolase superfamily. AB hydrolase 2 family.</text>
</comment>
<protein>
    <recommendedName>
        <fullName evidence="3">Phospholipase/carboxylesterase/thioesterase domain-containing protein</fullName>
    </recommendedName>
</protein>
<dbReference type="EMBL" id="GL983502">
    <property type="protein sequence ID" value="EGR33179.1"/>
    <property type="molecule type" value="Genomic_DNA"/>
</dbReference>
<organism evidence="4 5">
    <name type="scientific">Ichthyophthirius multifiliis</name>
    <name type="common">White spot disease agent</name>
    <name type="synonym">Ich</name>
    <dbReference type="NCBI Taxonomy" id="5932"/>
    <lineage>
        <taxon>Eukaryota</taxon>
        <taxon>Sar</taxon>
        <taxon>Alveolata</taxon>
        <taxon>Ciliophora</taxon>
        <taxon>Intramacronucleata</taxon>
        <taxon>Oligohymenophorea</taxon>
        <taxon>Hymenostomatida</taxon>
        <taxon>Ophryoglenina</taxon>
        <taxon>Ichthyophthirius</taxon>
    </lineage>
</organism>
<dbReference type="Pfam" id="PF02230">
    <property type="entry name" value="Abhydrolase_2"/>
    <property type="match status" value="1"/>
</dbReference>
<evidence type="ECO:0000259" key="3">
    <source>
        <dbReference type="Pfam" id="PF02230"/>
    </source>
</evidence>
<dbReference type="OMA" id="WYDILAM"/>
<dbReference type="Gene3D" id="3.40.50.1820">
    <property type="entry name" value="alpha/beta hydrolase"/>
    <property type="match status" value="1"/>
</dbReference>
<sequence>MMNKSTHNIEQQGENYYLIPKTSHTNTVIFLHGLGDCGQSYIDFFQESDIVSATTKVVLITAPVRPVTINFGMQLNSWFDFKNFDVNEQNFQQAIGIDEMIQSSQQLIQILNQEVNILQGQSQKVFIGGFSQGACMSLKVGLEFDQKLGGILAFSGFLFPVYNEHENNKNTPILISHGTQDPLLAWAKCEISYNKLKQSSHPLQFEIIQDLQHSFNMKSYTAFRNFFNKYK</sequence>
<dbReference type="PANTHER" id="PTHR10655">
    <property type="entry name" value="LYSOPHOSPHOLIPASE-RELATED"/>
    <property type="match status" value="1"/>
</dbReference>
<keyword evidence="5" id="KW-1185">Reference proteome</keyword>
<dbReference type="InterPro" id="IPR029058">
    <property type="entry name" value="AB_hydrolase_fold"/>
</dbReference>